<dbReference type="Proteomes" id="UP000649289">
    <property type="component" value="Unassembled WGS sequence"/>
</dbReference>
<dbReference type="SMART" id="SM00347">
    <property type="entry name" value="HTH_MARR"/>
    <property type="match status" value="1"/>
</dbReference>
<gene>
    <name evidence="2" type="ORF">IEZ25_11310</name>
</gene>
<name>A0ABR8MKB3_9ACTN</name>
<dbReference type="EMBL" id="JACXYY010000004">
    <property type="protein sequence ID" value="MBD3915202.1"/>
    <property type="molecule type" value="Genomic_DNA"/>
</dbReference>
<sequence>MGQDAIDLETSLGYALKEASSGLRTAMEEVLRPLGMTITHYSCLELLSQRPGLSSSELARGAFVTRQSMHVLLQHLEREGHVARPDEARVGKVLPARLTARGHARLAQATAAVRGVEVRMTAGMTDAERADAFRLLRTMVRNLQQ</sequence>
<dbReference type="InterPro" id="IPR036390">
    <property type="entry name" value="WH_DNA-bd_sf"/>
</dbReference>
<dbReference type="InterPro" id="IPR000835">
    <property type="entry name" value="HTH_MarR-typ"/>
</dbReference>
<dbReference type="SUPFAM" id="SSF46785">
    <property type="entry name" value="Winged helix' DNA-binding domain"/>
    <property type="match status" value="1"/>
</dbReference>
<dbReference type="Gene3D" id="1.10.10.10">
    <property type="entry name" value="Winged helix-like DNA-binding domain superfamily/Winged helix DNA-binding domain"/>
    <property type="match status" value="1"/>
</dbReference>
<dbReference type="PANTHER" id="PTHR33164:SF43">
    <property type="entry name" value="HTH-TYPE TRANSCRIPTIONAL REPRESSOR YETL"/>
    <property type="match status" value="1"/>
</dbReference>
<dbReference type="Pfam" id="PF12802">
    <property type="entry name" value="MarR_2"/>
    <property type="match status" value="1"/>
</dbReference>
<accession>A0ABR8MKB3</accession>
<evidence type="ECO:0000259" key="1">
    <source>
        <dbReference type="PROSITE" id="PS50995"/>
    </source>
</evidence>
<keyword evidence="3" id="KW-1185">Reference proteome</keyword>
<evidence type="ECO:0000313" key="2">
    <source>
        <dbReference type="EMBL" id="MBD3915202.1"/>
    </source>
</evidence>
<dbReference type="InterPro" id="IPR036388">
    <property type="entry name" value="WH-like_DNA-bd_sf"/>
</dbReference>
<reference evidence="2 3" key="1">
    <citation type="submission" date="2020-09" db="EMBL/GenBank/DDBJ databases">
        <title>novel species in genus Nocardioides.</title>
        <authorList>
            <person name="Zhang G."/>
        </authorList>
    </citation>
    <scope>NUCLEOTIDE SEQUENCE [LARGE SCALE GENOMIC DNA]</scope>
    <source>
        <strain evidence="2 3">19197</strain>
    </source>
</reference>
<organism evidence="2 3">
    <name type="scientific">Nocardioides hwasunensis</name>
    <dbReference type="NCBI Taxonomy" id="397258"/>
    <lineage>
        <taxon>Bacteria</taxon>
        <taxon>Bacillati</taxon>
        <taxon>Actinomycetota</taxon>
        <taxon>Actinomycetes</taxon>
        <taxon>Propionibacteriales</taxon>
        <taxon>Nocardioidaceae</taxon>
        <taxon>Nocardioides</taxon>
    </lineage>
</organism>
<proteinExistence type="predicted"/>
<dbReference type="PANTHER" id="PTHR33164">
    <property type="entry name" value="TRANSCRIPTIONAL REGULATOR, MARR FAMILY"/>
    <property type="match status" value="1"/>
</dbReference>
<dbReference type="RefSeq" id="WP_191199524.1">
    <property type="nucleotide sequence ID" value="NZ_BAAAPA010000005.1"/>
</dbReference>
<evidence type="ECO:0000313" key="3">
    <source>
        <dbReference type="Proteomes" id="UP000649289"/>
    </source>
</evidence>
<dbReference type="PROSITE" id="PS50995">
    <property type="entry name" value="HTH_MARR_2"/>
    <property type="match status" value="1"/>
</dbReference>
<dbReference type="InterPro" id="IPR039422">
    <property type="entry name" value="MarR/SlyA-like"/>
</dbReference>
<comment type="caution">
    <text evidence="2">The sequence shown here is derived from an EMBL/GenBank/DDBJ whole genome shotgun (WGS) entry which is preliminary data.</text>
</comment>
<protein>
    <submittedName>
        <fullName evidence="2">MarR family transcriptional regulator</fullName>
    </submittedName>
</protein>
<feature type="domain" description="HTH marR-type" evidence="1">
    <location>
        <begin position="9"/>
        <end position="141"/>
    </location>
</feature>